<organism evidence="2 3">
    <name type="scientific">Sporisorium scitamineum</name>
    <dbReference type="NCBI Taxonomy" id="49012"/>
    <lineage>
        <taxon>Eukaryota</taxon>
        <taxon>Fungi</taxon>
        <taxon>Dikarya</taxon>
        <taxon>Basidiomycota</taxon>
        <taxon>Ustilaginomycotina</taxon>
        <taxon>Ustilaginomycetes</taxon>
        <taxon>Ustilaginales</taxon>
        <taxon>Ustilaginaceae</taxon>
        <taxon>Sporisorium</taxon>
    </lineage>
</organism>
<sequence length="168" mass="19050">MVFRTAPLPSTPLEASWDTNFQPVLPSIVICISWLFFLCLTLPSRAPTWRLIRLASFPALAAIAIPITFNRTYTLGNPLRDLALPTITWTIMCKVVEICLVYSKGGPRPIRPFLPEASQPVSQMGASEYAQYEWKEVDFPELFSWDRFVYGLDVLFLRRPGTSPVLAR</sequence>
<gene>
    <name evidence="2" type="primary">SSCI34680.1</name>
</gene>
<feature type="transmembrane region" description="Helical" evidence="1">
    <location>
        <begin position="82"/>
        <end position="102"/>
    </location>
</feature>
<proteinExistence type="predicted"/>
<reference evidence="3" key="1">
    <citation type="submission" date="2014-06" db="EMBL/GenBank/DDBJ databases">
        <authorList>
            <person name="Berkman P.J."/>
        </authorList>
    </citation>
    <scope>NUCLEOTIDE SEQUENCE [LARGE SCALE GENOMIC DNA]</scope>
</reference>
<name>A0A0F7S8C6_9BASI</name>
<feature type="transmembrane region" description="Helical" evidence="1">
    <location>
        <begin position="51"/>
        <end position="70"/>
    </location>
</feature>
<evidence type="ECO:0000256" key="1">
    <source>
        <dbReference type="SAM" id="Phobius"/>
    </source>
</evidence>
<keyword evidence="3" id="KW-1185">Reference proteome</keyword>
<keyword evidence="1" id="KW-0472">Membrane</keyword>
<dbReference type="EMBL" id="CCFA01001928">
    <property type="protein sequence ID" value="CDW97579.1"/>
    <property type="molecule type" value="Genomic_DNA"/>
</dbReference>
<keyword evidence="1" id="KW-0812">Transmembrane</keyword>
<dbReference type="AlphaFoldDB" id="A0A0F7S8C6"/>
<keyword evidence="1" id="KW-1133">Transmembrane helix</keyword>
<dbReference type="STRING" id="49012.A0A0F7S8C6"/>
<accession>A0A0F7S8C6</accession>
<evidence type="ECO:0000313" key="2">
    <source>
        <dbReference type="EMBL" id="CDW97579.1"/>
    </source>
</evidence>
<feature type="transmembrane region" description="Helical" evidence="1">
    <location>
        <begin position="20"/>
        <end position="39"/>
    </location>
</feature>
<dbReference type="Proteomes" id="UP000242770">
    <property type="component" value="Unassembled WGS sequence"/>
</dbReference>
<evidence type="ECO:0000313" key="3">
    <source>
        <dbReference type="Proteomes" id="UP000242770"/>
    </source>
</evidence>
<protein>
    <submittedName>
        <fullName evidence="2">Uncharacterized protein</fullName>
    </submittedName>
</protein>